<dbReference type="AlphaFoldDB" id="X1AZH7"/>
<evidence type="ECO:0000313" key="1">
    <source>
        <dbReference type="EMBL" id="GAG88145.1"/>
    </source>
</evidence>
<sequence>MRDLVVRQMRQNGNNMVVFNENMTPYYDTYNMQIDTYKN</sequence>
<proteinExistence type="predicted"/>
<reference evidence="1" key="1">
    <citation type="journal article" date="2014" name="Front. Microbiol.">
        <title>High frequency of phylogenetically diverse reductive dehalogenase-homologous genes in deep subseafloor sedimentary metagenomes.</title>
        <authorList>
            <person name="Kawai M."/>
            <person name="Futagami T."/>
            <person name="Toyoda A."/>
            <person name="Takaki Y."/>
            <person name="Nishi S."/>
            <person name="Hori S."/>
            <person name="Arai W."/>
            <person name="Tsubouchi T."/>
            <person name="Morono Y."/>
            <person name="Uchiyama I."/>
            <person name="Ito T."/>
            <person name="Fujiyama A."/>
            <person name="Inagaki F."/>
            <person name="Takami H."/>
        </authorList>
    </citation>
    <scope>NUCLEOTIDE SEQUENCE</scope>
    <source>
        <strain evidence="1">Expedition CK06-06</strain>
    </source>
</reference>
<name>X1AZH7_9ZZZZ</name>
<protein>
    <submittedName>
        <fullName evidence="1">Uncharacterized protein</fullName>
    </submittedName>
</protein>
<dbReference type="EMBL" id="BART01010351">
    <property type="protein sequence ID" value="GAG88145.1"/>
    <property type="molecule type" value="Genomic_DNA"/>
</dbReference>
<organism evidence="1">
    <name type="scientific">marine sediment metagenome</name>
    <dbReference type="NCBI Taxonomy" id="412755"/>
    <lineage>
        <taxon>unclassified sequences</taxon>
        <taxon>metagenomes</taxon>
        <taxon>ecological metagenomes</taxon>
    </lineage>
</organism>
<comment type="caution">
    <text evidence="1">The sequence shown here is derived from an EMBL/GenBank/DDBJ whole genome shotgun (WGS) entry which is preliminary data.</text>
</comment>
<accession>X1AZH7</accession>
<gene>
    <name evidence="1" type="ORF">S01H4_22547</name>
</gene>